<dbReference type="PANTHER" id="PTHR43053:SF3">
    <property type="entry name" value="ALPHA-GALACTOSIDASE C-RELATED"/>
    <property type="match status" value="1"/>
</dbReference>
<dbReference type="PANTHER" id="PTHR43053">
    <property type="entry name" value="GLYCOSIDASE FAMILY 31"/>
    <property type="match status" value="1"/>
</dbReference>
<dbReference type="InterPro" id="IPR013785">
    <property type="entry name" value="Aldolase_TIM"/>
</dbReference>
<dbReference type="InterPro" id="IPR050985">
    <property type="entry name" value="Alpha-glycosidase_related"/>
</dbReference>
<dbReference type="SUPFAM" id="SSF51445">
    <property type="entry name" value="(Trans)glycosidases"/>
    <property type="match status" value="1"/>
</dbReference>
<comment type="caution">
    <text evidence="3">The sequence shown here is derived from an EMBL/GenBank/DDBJ whole genome shotgun (WGS) entry which is preliminary data.</text>
</comment>
<dbReference type="InterPro" id="IPR002252">
    <property type="entry name" value="Glyco_hydro_36"/>
</dbReference>
<dbReference type="Proteomes" id="UP000230775">
    <property type="component" value="Unassembled WGS sequence"/>
</dbReference>
<evidence type="ECO:0000256" key="2">
    <source>
        <dbReference type="ARBA" id="ARBA00023295"/>
    </source>
</evidence>
<name>A0A2H0WQF2_9BACT</name>
<evidence type="ECO:0000256" key="1">
    <source>
        <dbReference type="ARBA" id="ARBA00022801"/>
    </source>
</evidence>
<evidence type="ECO:0008006" key="5">
    <source>
        <dbReference type="Google" id="ProtNLM"/>
    </source>
</evidence>
<dbReference type="GO" id="GO:0004557">
    <property type="term" value="F:alpha-galactosidase activity"/>
    <property type="evidence" value="ECO:0007669"/>
    <property type="project" value="InterPro"/>
</dbReference>
<organism evidence="3 4">
    <name type="scientific">Candidatus Shapirobacteria bacterium CG09_land_8_20_14_0_10_39_12</name>
    <dbReference type="NCBI Taxonomy" id="1974885"/>
    <lineage>
        <taxon>Bacteria</taxon>
        <taxon>Candidatus Shapironibacteriota</taxon>
    </lineage>
</organism>
<evidence type="ECO:0000313" key="3">
    <source>
        <dbReference type="EMBL" id="PIS14893.1"/>
    </source>
</evidence>
<reference evidence="4" key="1">
    <citation type="submission" date="2017-09" db="EMBL/GenBank/DDBJ databases">
        <title>Depth-based differentiation of microbial function through sediment-hosted aquifers and enrichment of novel symbionts in the deep terrestrial subsurface.</title>
        <authorList>
            <person name="Probst A.J."/>
            <person name="Ladd B."/>
            <person name="Jarett J.K."/>
            <person name="Geller-Mcgrath D.E."/>
            <person name="Sieber C.M.K."/>
            <person name="Emerson J.B."/>
            <person name="Anantharaman K."/>
            <person name="Thomas B.C."/>
            <person name="Malmstrom R."/>
            <person name="Stieglmeier M."/>
            <person name="Klingl A."/>
            <person name="Woyke T."/>
            <person name="Ryan C.M."/>
            <person name="Banfield J.F."/>
        </authorList>
    </citation>
    <scope>NUCLEOTIDE SEQUENCE [LARGE SCALE GENOMIC DNA]</scope>
</reference>
<dbReference type="CDD" id="cd14791">
    <property type="entry name" value="GH36"/>
    <property type="match status" value="1"/>
</dbReference>
<sequence>MLENSNSTNIAEQKSTTVDNREIAVSDLEKLVMAGQSWSSLRTPDKLSRLLHRRFSTPECNDPRLVGSFPILEWAKMPKTTYEPSIIYCTWASAGENVDIEFVKRQLEAFKQNQIKPDIFIIDAGWSVSSGDWFLVEGKKFPKGLKETTELIHQEGMEAWIWIAPFLVDQNSSLAKEHPDWLIKQKENDPSVFKFWETASSLPHFILNYSNPDVQNYLSDVCKKIKSWGIDGIKADYLSNAFFIPIDQCGEIDSAYAKYLAGNYRLKMLTLVHDFLAQIKNLEMGVLACGCPFPAALGVADFIRVSNDSGLPLGRNPKIARMINHIMINGVDRGVKNLTPLVKKFGINADPDMFYQFNISPKDLERLRAIQEFSIRNGGCLTLGDDFSKLSSGQIDNVRQLVSLFQSTKTKPQVSPDKTL</sequence>
<protein>
    <recommendedName>
        <fullName evidence="5">Alpha-galactosidase</fullName>
    </recommendedName>
</protein>
<keyword evidence="2" id="KW-0326">Glycosidase</keyword>
<gene>
    <name evidence="3" type="ORF">COT64_00220</name>
</gene>
<evidence type="ECO:0000313" key="4">
    <source>
        <dbReference type="Proteomes" id="UP000230775"/>
    </source>
</evidence>
<dbReference type="Gene3D" id="3.20.20.70">
    <property type="entry name" value="Aldolase class I"/>
    <property type="match status" value="1"/>
</dbReference>
<dbReference type="GO" id="GO:0016052">
    <property type="term" value="P:carbohydrate catabolic process"/>
    <property type="evidence" value="ECO:0007669"/>
    <property type="project" value="InterPro"/>
</dbReference>
<dbReference type="AlphaFoldDB" id="A0A2H0WQF2"/>
<dbReference type="Pfam" id="PF02065">
    <property type="entry name" value="Melibiase"/>
    <property type="match status" value="1"/>
</dbReference>
<dbReference type="EMBL" id="PEZI01000006">
    <property type="protein sequence ID" value="PIS14893.1"/>
    <property type="molecule type" value="Genomic_DNA"/>
</dbReference>
<keyword evidence="1" id="KW-0378">Hydrolase</keyword>
<dbReference type="InterPro" id="IPR017853">
    <property type="entry name" value="GH"/>
</dbReference>
<accession>A0A2H0WQF2</accession>
<proteinExistence type="predicted"/>